<comment type="caution">
    <text evidence="2">The sequence shown here is derived from an EMBL/GenBank/DDBJ whole genome shotgun (WGS) entry which is preliminary data.</text>
</comment>
<name>A0ABW9VE99_9BURK</name>
<evidence type="ECO:0000256" key="1">
    <source>
        <dbReference type="SAM" id="Phobius"/>
    </source>
</evidence>
<organism evidence="2 3">
    <name type="scientific">Duganella lactea</name>
    <dbReference type="NCBI Taxonomy" id="2692173"/>
    <lineage>
        <taxon>Bacteria</taxon>
        <taxon>Pseudomonadati</taxon>
        <taxon>Pseudomonadota</taxon>
        <taxon>Betaproteobacteria</taxon>
        <taxon>Burkholderiales</taxon>
        <taxon>Oxalobacteraceae</taxon>
        <taxon>Telluria group</taxon>
        <taxon>Duganella</taxon>
    </lineage>
</organism>
<accession>A0ABW9VE99</accession>
<dbReference type="Proteomes" id="UP000449678">
    <property type="component" value="Unassembled WGS sequence"/>
</dbReference>
<reference evidence="2 3" key="1">
    <citation type="submission" date="2019-12" db="EMBL/GenBank/DDBJ databases">
        <title>Novel species isolated from a subtropical stream in China.</title>
        <authorList>
            <person name="Lu H."/>
        </authorList>
    </citation>
    <scope>NUCLEOTIDE SEQUENCE [LARGE SCALE GENOMIC DNA]</scope>
    <source>
        <strain evidence="2 3">FT94W</strain>
    </source>
</reference>
<keyword evidence="1" id="KW-1133">Transmembrane helix</keyword>
<keyword evidence="3" id="KW-1185">Reference proteome</keyword>
<evidence type="ECO:0000313" key="3">
    <source>
        <dbReference type="Proteomes" id="UP000449678"/>
    </source>
</evidence>
<dbReference type="RefSeq" id="WP_160992318.1">
    <property type="nucleotide sequence ID" value="NZ_WWCO01000020.1"/>
</dbReference>
<sequence length="114" mass="12183">MAMPIKFDTLEYTRSLVEAGIPAADAEAHANALSLAMAEATVSPGELLLLRTDVLARIEILRSSVDAKIDALAASVDAKIEALRAEMNAKFIPLYMMAGLTLALQVVLLIKLFA</sequence>
<dbReference type="EMBL" id="WWCO01000020">
    <property type="protein sequence ID" value="MYM36969.1"/>
    <property type="molecule type" value="Genomic_DNA"/>
</dbReference>
<proteinExistence type="predicted"/>
<keyword evidence="1" id="KW-0812">Transmembrane</keyword>
<evidence type="ECO:0008006" key="4">
    <source>
        <dbReference type="Google" id="ProtNLM"/>
    </source>
</evidence>
<protein>
    <recommendedName>
        <fullName evidence="4">DUF1640 domain-containing protein</fullName>
    </recommendedName>
</protein>
<gene>
    <name evidence="2" type="ORF">GTP38_21820</name>
</gene>
<feature type="transmembrane region" description="Helical" evidence="1">
    <location>
        <begin position="94"/>
        <end position="113"/>
    </location>
</feature>
<keyword evidence="1" id="KW-0472">Membrane</keyword>
<evidence type="ECO:0000313" key="2">
    <source>
        <dbReference type="EMBL" id="MYM36969.1"/>
    </source>
</evidence>